<comment type="caution">
    <text evidence="1">The sequence shown here is derived from an EMBL/GenBank/DDBJ whole genome shotgun (WGS) entry which is preliminary data.</text>
</comment>
<gene>
    <name evidence="1" type="ORF">LCGC14_1401200</name>
</gene>
<protein>
    <submittedName>
        <fullName evidence="1">Uncharacterized protein</fullName>
    </submittedName>
</protein>
<evidence type="ECO:0000313" key="1">
    <source>
        <dbReference type="EMBL" id="KKM74352.1"/>
    </source>
</evidence>
<organism evidence="1">
    <name type="scientific">marine sediment metagenome</name>
    <dbReference type="NCBI Taxonomy" id="412755"/>
    <lineage>
        <taxon>unclassified sequences</taxon>
        <taxon>metagenomes</taxon>
        <taxon>ecological metagenomes</taxon>
    </lineage>
</organism>
<dbReference type="EMBL" id="LAZR01009154">
    <property type="protein sequence ID" value="KKM74352.1"/>
    <property type="molecule type" value="Genomic_DNA"/>
</dbReference>
<sequence>MKKSKEFIIKRGSQEYVQLRYIRGICITTFCHRAFTKFFGISLKVGEQKRIKITIEEIKK</sequence>
<dbReference type="AlphaFoldDB" id="A0A0F9MYL3"/>
<proteinExistence type="predicted"/>
<reference evidence="1" key="1">
    <citation type="journal article" date="2015" name="Nature">
        <title>Complex archaea that bridge the gap between prokaryotes and eukaryotes.</title>
        <authorList>
            <person name="Spang A."/>
            <person name="Saw J.H."/>
            <person name="Jorgensen S.L."/>
            <person name="Zaremba-Niedzwiedzka K."/>
            <person name="Martijn J."/>
            <person name="Lind A.E."/>
            <person name="van Eijk R."/>
            <person name="Schleper C."/>
            <person name="Guy L."/>
            <person name="Ettema T.J."/>
        </authorList>
    </citation>
    <scope>NUCLEOTIDE SEQUENCE</scope>
</reference>
<name>A0A0F9MYL3_9ZZZZ</name>
<accession>A0A0F9MYL3</accession>